<dbReference type="RefSeq" id="WP_349298587.1">
    <property type="nucleotide sequence ID" value="NZ_JBEDNQ010000005.1"/>
</dbReference>
<sequence>MTTDAGTEVPAGGPAPVTVELLGVLAYGELSAFDRLAEDARAAPTLTGRAQLSAMAAAEIGHFRLVEDHLGGAGVAVADAMAPFTALIDSYHASTAPRSWLESLVKAYLGDGLGADFYREVAGWVDPATGELVRRVLADTGHSAFAEREVRAACEANPHQRDRLALWGRRLLGEAVTHAQRVVAERDELAEFIVGGSGSGGVAGLIRTVQAAHGKRMGRLGLS</sequence>
<dbReference type="InterPro" id="IPR012347">
    <property type="entry name" value="Ferritin-like"/>
</dbReference>
<comment type="caution">
    <text evidence="2">The sequence shown here is derived from an EMBL/GenBank/DDBJ whole genome shotgun (WGS) entry which is preliminary data.</text>
</comment>
<name>A0ABV1KAL4_9PSEU</name>
<dbReference type="CDD" id="cd00657">
    <property type="entry name" value="Ferritin_like"/>
    <property type="match status" value="1"/>
</dbReference>
<evidence type="ECO:0000313" key="3">
    <source>
        <dbReference type="Proteomes" id="UP001494902"/>
    </source>
</evidence>
<dbReference type="SUPFAM" id="SSF47240">
    <property type="entry name" value="Ferritin-like"/>
    <property type="match status" value="1"/>
</dbReference>
<accession>A0ABV1KAL4</accession>
<gene>
    <name evidence="2" type="ORF">WIS52_13635</name>
</gene>
<proteinExistence type="predicted"/>
<dbReference type="EMBL" id="JBEDNQ010000005">
    <property type="protein sequence ID" value="MEQ3551510.1"/>
    <property type="molecule type" value="Genomic_DNA"/>
</dbReference>
<protein>
    <submittedName>
        <fullName evidence="2">Ferritin-like fold-containing protein</fullName>
    </submittedName>
</protein>
<dbReference type="Gene3D" id="1.20.1260.10">
    <property type="match status" value="1"/>
</dbReference>
<organism evidence="2 3">
    <name type="scientific">Pseudonocardia nematodicida</name>
    <dbReference type="NCBI Taxonomy" id="1206997"/>
    <lineage>
        <taxon>Bacteria</taxon>
        <taxon>Bacillati</taxon>
        <taxon>Actinomycetota</taxon>
        <taxon>Actinomycetes</taxon>
        <taxon>Pseudonocardiales</taxon>
        <taxon>Pseudonocardiaceae</taxon>
        <taxon>Pseudonocardia</taxon>
    </lineage>
</organism>
<dbReference type="Pfam" id="PF13794">
    <property type="entry name" value="MiaE_2"/>
    <property type="match status" value="1"/>
</dbReference>
<feature type="domain" description="Ferritin-like" evidence="1">
    <location>
        <begin position="18"/>
        <end position="196"/>
    </location>
</feature>
<dbReference type="Proteomes" id="UP001494902">
    <property type="component" value="Unassembled WGS sequence"/>
</dbReference>
<evidence type="ECO:0000259" key="1">
    <source>
        <dbReference type="Pfam" id="PF13794"/>
    </source>
</evidence>
<reference evidence="2 3" key="1">
    <citation type="submission" date="2024-03" db="EMBL/GenBank/DDBJ databases">
        <title>Draft genome sequence of Pseudonocardia nematodicida JCM 31783.</title>
        <authorList>
            <person name="Butdee W."/>
            <person name="Duangmal K."/>
        </authorList>
    </citation>
    <scope>NUCLEOTIDE SEQUENCE [LARGE SCALE GENOMIC DNA]</scope>
    <source>
        <strain evidence="2 3">JCM 31783</strain>
    </source>
</reference>
<dbReference type="InterPro" id="IPR059125">
    <property type="entry name" value="Ferritin_actino"/>
</dbReference>
<keyword evidence="3" id="KW-1185">Reference proteome</keyword>
<dbReference type="InterPro" id="IPR009078">
    <property type="entry name" value="Ferritin-like_SF"/>
</dbReference>
<evidence type="ECO:0000313" key="2">
    <source>
        <dbReference type="EMBL" id="MEQ3551510.1"/>
    </source>
</evidence>